<dbReference type="InterPro" id="IPR013083">
    <property type="entry name" value="Znf_RING/FYVE/PHD"/>
</dbReference>
<feature type="region of interest" description="Disordered" evidence="1">
    <location>
        <begin position="364"/>
        <end position="484"/>
    </location>
</feature>
<dbReference type="Gene3D" id="3.30.40.10">
    <property type="entry name" value="Zinc/RING finger domain, C3HC4 (zinc finger)"/>
    <property type="match status" value="1"/>
</dbReference>
<feature type="compositionally biased region" description="Basic residues" evidence="1">
    <location>
        <begin position="429"/>
        <end position="450"/>
    </location>
</feature>
<sequence>MPDLHCPLTLQVGYGVKYMLIARVLYLGPTDENSIGHYITRTRLKNGGLLTELGPLHLLEDLDAKTCFVLYLRTSKASITSRAVAEIQEDFAKIPEQPDEIIQIPDSDDELDQMLLDSVASPAKKGLLASPSPAPLPYDIPNVISRMSDETKSATPSPVFCEPCGASIPEGDDDPDEVQCEKCKFWSHFKCYPGVDWNDTDERFFCGRCREELAAQLILADWNNRHPVIASLNEYFGRKKTHMRNLMDTLGLVLTLELEAFDGPSRPAQTHCQTRVIGVGSVLLQLLAIQHELGEPLNLNGDLIEDLKDECVVACVADGTEALNAMFSAITTSTSTRSDVLVQQMLAFKRDHTIFDEELRPPLFRRDRPSYLPPTERIPVEIKGTLKRKGGDGLDDEKPMKRAKSGPKKAHEGGGSKCKRDDESERNHQNARKPVGRRRGRVRVKSRPKSPPRQPAVGAVAGKIKYSELDRMATSREAKSTRYR</sequence>
<feature type="compositionally biased region" description="Basic and acidic residues" evidence="1">
    <location>
        <begin position="465"/>
        <end position="484"/>
    </location>
</feature>
<proteinExistence type="predicted"/>
<dbReference type="InterPro" id="IPR011011">
    <property type="entry name" value="Znf_FYVE_PHD"/>
</dbReference>
<dbReference type="SUPFAM" id="SSF57903">
    <property type="entry name" value="FYVE/PHD zinc finger"/>
    <property type="match status" value="1"/>
</dbReference>
<reference evidence="2" key="1">
    <citation type="submission" date="2023-03" db="EMBL/GenBank/DDBJ databases">
        <title>Massive genome expansion in bonnet fungi (Mycena s.s.) driven by repeated elements and novel gene families across ecological guilds.</title>
        <authorList>
            <consortium name="Lawrence Berkeley National Laboratory"/>
            <person name="Harder C.B."/>
            <person name="Miyauchi S."/>
            <person name="Viragh M."/>
            <person name="Kuo A."/>
            <person name="Thoen E."/>
            <person name="Andreopoulos B."/>
            <person name="Lu D."/>
            <person name="Skrede I."/>
            <person name="Drula E."/>
            <person name="Henrissat B."/>
            <person name="Morin E."/>
            <person name="Kohler A."/>
            <person name="Barry K."/>
            <person name="LaButti K."/>
            <person name="Morin E."/>
            <person name="Salamov A."/>
            <person name="Lipzen A."/>
            <person name="Mereny Z."/>
            <person name="Hegedus B."/>
            <person name="Baldrian P."/>
            <person name="Stursova M."/>
            <person name="Weitz H."/>
            <person name="Taylor A."/>
            <person name="Grigoriev I.V."/>
            <person name="Nagy L.G."/>
            <person name="Martin F."/>
            <person name="Kauserud H."/>
        </authorList>
    </citation>
    <scope>NUCLEOTIDE SEQUENCE</scope>
    <source>
        <strain evidence="2">CBHHK002</strain>
    </source>
</reference>
<dbReference type="Proteomes" id="UP001218218">
    <property type="component" value="Unassembled WGS sequence"/>
</dbReference>
<feature type="compositionally biased region" description="Basic and acidic residues" evidence="1">
    <location>
        <begin position="389"/>
        <end position="400"/>
    </location>
</feature>
<gene>
    <name evidence="2" type="ORF">DFH08DRAFT_805964</name>
</gene>
<evidence type="ECO:0008006" key="4">
    <source>
        <dbReference type="Google" id="ProtNLM"/>
    </source>
</evidence>
<feature type="compositionally biased region" description="Basic and acidic residues" evidence="1">
    <location>
        <begin position="409"/>
        <end position="428"/>
    </location>
</feature>
<evidence type="ECO:0000313" key="2">
    <source>
        <dbReference type="EMBL" id="KAJ7351230.1"/>
    </source>
</evidence>
<keyword evidence="3" id="KW-1185">Reference proteome</keyword>
<dbReference type="AlphaFoldDB" id="A0AAD7ETZ9"/>
<dbReference type="CDD" id="cd15517">
    <property type="entry name" value="PHD_TCF19_like"/>
    <property type="match status" value="1"/>
</dbReference>
<organism evidence="2 3">
    <name type="scientific">Mycena albidolilacea</name>
    <dbReference type="NCBI Taxonomy" id="1033008"/>
    <lineage>
        <taxon>Eukaryota</taxon>
        <taxon>Fungi</taxon>
        <taxon>Dikarya</taxon>
        <taxon>Basidiomycota</taxon>
        <taxon>Agaricomycotina</taxon>
        <taxon>Agaricomycetes</taxon>
        <taxon>Agaricomycetidae</taxon>
        <taxon>Agaricales</taxon>
        <taxon>Marasmiineae</taxon>
        <taxon>Mycenaceae</taxon>
        <taxon>Mycena</taxon>
    </lineage>
</organism>
<protein>
    <recommendedName>
        <fullName evidence="4">PHD-type domain-containing protein</fullName>
    </recommendedName>
</protein>
<comment type="caution">
    <text evidence="2">The sequence shown here is derived from an EMBL/GenBank/DDBJ whole genome shotgun (WGS) entry which is preliminary data.</text>
</comment>
<name>A0AAD7ETZ9_9AGAR</name>
<evidence type="ECO:0000313" key="3">
    <source>
        <dbReference type="Proteomes" id="UP001218218"/>
    </source>
</evidence>
<dbReference type="EMBL" id="JARIHO010000013">
    <property type="protein sequence ID" value="KAJ7351230.1"/>
    <property type="molecule type" value="Genomic_DNA"/>
</dbReference>
<accession>A0AAD7ETZ9</accession>
<evidence type="ECO:0000256" key="1">
    <source>
        <dbReference type="SAM" id="MobiDB-lite"/>
    </source>
</evidence>